<dbReference type="Pfam" id="PF00665">
    <property type="entry name" value="rve"/>
    <property type="match status" value="1"/>
</dbReference>
<dbReference type="InterPro" id="IPR036397">
    <property type="entry name" value="RNaseH_sf"/>
</dbReference>
<feature type="compositionally biased region" description="Basic residues" evidence="8">
    <location>
        <begin position="823"/>
        <end position="833"/>
    </location>
</feature>
<organism evidence="10 11">
    <name type="scientific">Caligus rogercresseyi</name>
    <name type="common">Sea louse</name>
    <dbReference type="NCBI Taxonomy" id="217165"/>
    <lineage>
        <taxon>Eukaryota</taxon>
        <taxon>Metazoa</taxon>
        <taxon>Ecdysozoa</taxon>
        <taxon>Arthropoda</taxon>
        <taxon>Crustacea</taxon>
        <taxon>Multicrustacea</taxon>
        <taxon>Hexanauplia</taxon>
        <taxon>Copepoda</taxon>
        <taxon>Siphonostomatoida</taxon>
        <taxon>Caligidae</taxon>
        <taxon>Caligus</taxon>
    </lineage>
</organism>
<evidence type="ECO:0000256" key="1">
    <source>
        <dbReference type="ARBA" id="ARBA00012493"/>
    </source>
</evidence>
<dbReference type="GO" id="GO:0016787">
    <property type="term" value="F:hydrolase activity"/>
    <property type="evidence" value="ECO:0007669"/>
    <property type="project" value="UniProtKB-KW"/>
</dbReference>
<protein>
    <recommendedName>
        <fullName evidence="1">RNA-directed DNA polymerase</fullName>
        <ecNumber evidence="1">2.7.7.49</ecNumber>
    </recommendedName>
</protein>
<dbReference type="AlphaFoldDB" id="A0A7T8K9G3"/>
<dbReference type="EMBL" id="CP045897">
    <property type="protein sequence ID" value="QQP51098.1"/>
    <property type="molecule type" value="Genomic_DNA"/>
</dbReference>
<keyword evidence="11" id="KW-1185">Reference proteome</keyword>
<feature type="domain" description="Integrase catalytic" evidence="9">
    <location>
        <begin position="524"/>
        <end position="703"/>
    </location>
</feature>
<dbReference type="InterPro" id="IPR012337">
    <property type="entry name" value="RNaseH-like_sf"/>
</dbReference>
<evidence type="ECO:0000256" key="5">
    <source>
        <dbReference type="ARBA" id="ARBA00022759"/>
    </source>
</evidence>
<evidence type="ECO:0000256" key="8">
    <source>
        <dbReference type="SAM" id="MobiDB-lite"/>
    </source>
</evidence>
<dbReference type="Pfam" id="PF00078">
    <property type="entry name" value="RVT_1"/>
    <property type="match status" value="1"/>
</dbReference>
<dbReference type="Gene3D" id="3.10.10.10">
    <property type="entry name" value="HIV Type 1 Reverse Transcriptase, subunit A, domain 1"/>
    <property type="match status" value="1"/>
</dbReference>
<gene>
    <name evidence="10" type="ORF">FKW44_012332</name>
</gene>
<dbReference type="EC" id="2.7.7.49" evidence="1"/>
<evidence type="ECO:0000256" key="3">
    <source>
        <dbReference type="ARBA" id="ARBA00022695"/>
    </source>
</evidence>
<dbReference type="GO" id="GO:0015074">
    <property type="term" value="P:DNA integration"/>
    <property type="evidence" value="ECO:0007669"/>
    <property type="project" value="InterPro"/>
</dbReference>
<dbReference type="Gene3D" id="3.30.70.270">
    <property type="match status" value="2"/>
</dbReference>
<dbReference type="InterPro" id="IPR041373">
    <property type="entry name" value="RT_RNaseH"/>
</dbReference>
<keyword evidence="2" id="KW-0808">Transferase</keyword>
<keyword evidence="4" id="KW-0540">Nuclease</keyword>
<dbReference type="Proteomes" id="UP000595437">
    <property type="component" value="Chromosome 8"/>
</dbReference>
<evidence type="ECO:0000313" key="10">
    <source>
        <dbReference type="EMBL" id="QQP51098.1"/>
    </source>
</evidence>
<dbReference type="SUPFAM" id="SSF56672">
    <property type="entry name" value="DNA/RNA polymerases"/>
    <property type="match status" value="1"/>
</dbReference>
<feature type="region of interest" description="Disordered" evidence="8">
    <location>
        <begin position="813"/>
        <end position="833"/>
    </location>
</feature>
<dbReference type="Gene3D" id="3.30.420.10">
    <property type="entry name" value="Ribonuclease H-like superfamily/Ribonuclease H"/>
    <property type="match status" value="1"/>
</dbReference>
<evidence type="ECO:0000256" key="6">
    <source>
        <dbReference type="ARBA" id="ARBA00022801"/>
    </source>
</evidence>
<dbReference type="GO" id="GO:0003676">
    <property type="term" value="F:nucleic acid binding"/>
    <property type="evidence" value="ECO:0007669"/>
    <property type="project" value="InterPro"/>
</dbReference>
<reference evidence="11" key="1">
    <citation type="submission" date="2021-01" db="EMBL/GenBank/DDBJ databases">
        <title>Caligus Genome Assembly.</title>
        <authorList>
            <person name="Gallardo-Escarate C."/>
        </authorList>
    </citation>
    <scope>NUCLEOTIDE SEQUENCE [LARGE SCALE GENOMIC DNA]</scope>
</reference>
<sequence>MLLKSQSAASIREQLFQEFPEDKVKAHLETMVQKQIIERVPQGEAPEWLFSMVVVPKAGTDEPRVTVDFSPLNPFVKRPMYPCRVPAEEVAQIPPGMTHFTVLDGRHGYWQVLLDKPSSKIMTFNTPWGMFRYLRNAMGLISAGDEFNRRGDDAIAGIPNVKKIVEDIIIYDKDEDTHLQRVKEVIQRCDEHGITLGRRKSTIAEPSVTWCGYRISKDGYTANPGLVDALTKFPVPKNRTDVRSFCGLVQQFEALSADLTGLLEPIRALLPARSAFVWEGLQQQAFEKTIAELTSPRVLTQFRPGANLRLETDASQRFGLGFALYQEEGKVWKILRVGSRTLAPAETRYSVTEIELQGVVWATKKLKFYLRGKAFEVIVDHKPIVSIINHKALDEIETPRIQRMKEKINMYLATAIWRPGVKHTVADAFSRYPVSEPTEDDLEGDEEMEKSVKLTLNAVSLQDPKLEEVRLKTETDPVLLKLKEVIVDGFPEHKANLDTELRDYWGIRDKLSIVDGLIMYGSNRIVIPTSLRRQVLDELHAAHQGRERMLQLARQSVHWPRIHEDLSNLRREYLVITDKYSGWPEVYDCGKSGVNTKDVEKAIARWMAALGVPVRLTTDGGPQFKGEAFKEFCRRWGILHDPSSPYHHIANGYAEAAVKSMKSLVKKVSPDVRSSKFFKALLTYRNTPRSDGLSPAERLYGRPARTSLPAHPVVYNRTDRDRVIKADRKAVSFRAKAKAAYDVGSKELSELKVGDIVRVQHGLTKKWNLIAEVLEIRPRGRSYLVKTESGRLYWRNRRYLKLYAPPIGVAKDIPESQEEVKQPRRSKRQKKAP</sequence>
<dbReference type="OrthoDB" id="6342757at2759"/>
<evidence type="ECO:0000259" key="9">
    <source>
        <dbReference type="PROSITE" id="PS50994"/>
    </source>
</evidence>
<evidence type="ECO:0000256" key="7">
    <source>
        <dbReference type="ARBA" id="ARBA00022918"/>
    </source>
</evidence>
<dbReference type="InterPro" id="IPR000477">
    <property type="entry name" value="RT_dom"/>
</dbReference>
<dbReference type="PROSITE" id="PS50994">
    <property type="entry name" value="INTEGRASE"/>
    <property type="match status" value="1"/>
</dbReference>
<keyword evidence="7" id="KW-0695">RNA-directed DNA polymerase</keyword>
<dbReference type="GO" id="GO:0003964">
    <property type="term" value="F:RNA-directed DNA polymerase activity"/>
    <property type="evidence" value="ECO:0007669"/>
    <property type="project" value="UniProtKB-KW"/>
</dbReference>
<dbReference type="CDD" id="cd01647">
    <property type="entry name" value="RT_LTR"/>
    <property type="match status" value="1"/>
</dbReference>
<feature type="compositionally biased region" description="Basic and acidic residues" evidence="8">
    <location>
        <begin position="813"/>
        <end position="822"/>
    </location>
</feature>
<dbReference type="InterPro" id="IPR041588">
    <property type="entry name" value="Integrase_H2C2"/>
</dbReference>
<keyword evidence="3" id="KW-0548">Nucleotidyltransferase</keyword>
<evidence type="ECO:0000256" key="2">
    <source>
        <dbReference type="ARBA" id="ARBA00022679"/>
    </source>
</evidence>
<proteinExistence type="predicted"/>
<keyword evidence="6" id="KW-0378">Hydrolase</keyword>
<dbReference type="GO" id="GO:0042575">
    <property type="term" value="C:DNA polymerase complex"/>
    <property type="evidence" value="ECO:0007669"/>
    <property type="project" value="UniProtKB-ARBA"/>
</dbReference>
<keyword evidence="5" id="KW-0255">Endonuclease</keyword>
<evidence type="ECO:0000313" key="11">
    <source>
        <dbReference type="Proteomes" id="UP000595437"/>
    </source>
</evidence>
<dbReference type="SUPFAM" id="SSF53098">
    <property type="entry name" value="Ribonuclease H-like"/>
    <property type="match status" value="1"/>
</dbReference>
<feature type="non-terminal residue" evidence="10">
    <location>
        <position position="1"/>
    </location>
</feature>
<dbReference type="InterPro" id="IPR043502">
    <property type="entry name" value="DNA/RNA_pol_sf"/>
</dbReference>
<dbReference type="PANTHER" id="PTHR37984:SF9">
    <property type="entry name" value="INTEGRASE CATALYTIC DOMAIN-CONTAINING PROTEIN"/>
    <property type="match status" value="1"/>
</dbReference>
<dbReference type="InterPro" id="IPR043128">
    <property type="entry name" value="Rev_trsase/Diguanyl_cyclase"/>
</dbReference>
<dbReference type="CDD" id="cd09274">
    <property type="entry name" value="RNase_HI_RT_Ty3"/>
    <property type="match status" value="1"/>
</dbReference>
<dbReference type="Pfam" id="PF17921">
    <property type="entry name" value="Integrase_H2C2"/>
    <property type="match status" value="1"/>
</dbReference>
<dbReference type="InterPro" id="IPR001584">
    <property type="entry name" value="Integrase_cat-core"/>
</dbReference>
<evidence type="ECO:0000256" key="4">
    <source>
        <dbReference type="ARBA" id="ARBA00022722"/>
    </source>
</evidence>
<accession>A0A7T8K9G3</accession>
<dbReference type="Pfam" id="PF17917">
    <property type="entry name" value="RT_RNaseH"/>
    <property type="match status" value="1"/>
</dbReference>
<dbReference type="InterPro" id="IPR050951">
    <property type="entry name" value="Retrovirus_Pol_polyprotein"/>
</dbReference>
<dbReference type="GO" id="GO:0004519">
    <property type="term" value="F:endonuclease activity"/>
    <property type="evidence" value="ECO:0007669"/>
    <property type="project" value="UniProtKB-KW"/>
</dbReference>
<dbReference type="PANTHER" id="PTHR37984">
    <property type="entry name" value="PROTEIN CBG26694"/>
    <property type="match status" value="1"/>
</dbReference>
<name>A0A7T8K9G3_CALRO</name>